<organism evidence="2 3">
    <name type="scientific">Nocardia flavorosea</name>
    <dbReference type="NCBI Taxonomy" id="53429"/>
    <lineage>
        <taxon>Bacteria</taxon>
        <taxon>Bacillati</taxon>
        <taxon>Actinomycetota</taxon>
        <taxon>Actinomycetes</taxon>
        <taxon>Mycobacteriales</taxon>
        <taxon>Nocardiaceae</taxon>
        <taxon>Nocardia</taxon>
    </lineage>
</organism>
<dbReference type="EMBL" id="JAAXOT010000031">
    <property type="protein sequence ID" value="NKY60942.1"/>
    <property type="molecule type" value="Genomic_DNA"/>
</dbReference>
<feature type="compositionally biased region" description="Polar residues" evidence="1">
    <location>
        <begin position="8"/>
        <end position="19"/>
    </location>
</feature>
<keyword evidence="3" id="KW-1185">Reference proteome</keyword>
<comment type="caution">
    <text evidence="2">The sequence shown here is derived from an EMBL/GenBank/DDBJ whole genome shotgun (WGS) entry which is preliminary data.</text>
</comment>
<feature type="region of interest" description="Disordered" evidence="1">
    <location>
        <begin position="1"/>
        <end position="26"/>
    </location>
</feature>
<protein>
    <submittedName>
        <fullName evidence="2">Uncharacterized protein</fullName>
    </submittedName>
</protein>
<accession>A0A846YUL5</accession>
<gene>
    <name evidence="2" type="ORF">HGA15_33370</name>
</gene>
<feature type="region of interest" description="Disordered" evidence="1">
    <location>
        <begin position="51"/>
        <end position="71"/>
    </location>
</feature>
<name>A0A846YUL5_9NOCA</name>
<reference evidence="2 3" key="1">
    <citation type="submission" date="2020-04" db="EMBL/GenBank/DDBJ databases">
        <title>MicrobeNet Type strains.</title>
        <authorList>
            <person name="Nicholson A.C."/>
        </authorList>
    </citation>
    <scope>NUCLEOTIDE SEQUENCE [LARGE SCALE GENOMIC DNA]</scope>
    <source>
        <strain evidence="2 3">JCM 3332</strain>
    </source>
</reference>
<evidence type="ECO:0000313" key="3">
    <source>
        <dbReference type="Proteomes" id="UP000570678"/>
    </source>
</evidence>
<dbReference type="RefSeq" id="WP_062980295.1">
    <property type="nucleotide sequence ID" value="NZ_JAAXOT010000031.1"/>
</dbReference>
<dbReference type="Proteomes" id="UP000570678">
    <property type="component" value="Unassembled WGS sequence"/>
</dbReference>
<proteinExistence type="predicted"/>
<feature type="region of interest" description="Disordered" evidence="1">
    <location>
        <begin position="88"/>
        <end position="115"/>
    </location>
</feature>
<evidence type="ECO:0000313" key="2">
    <source>
        <dbReference type="EMBL" id="NKY60942.1"/>
    </source>
</evidence>
<evidence type="ECO:0000256" key="1">
    <source>
        <dbReference type="SAM" id="MobiDB-lite"/>
    </source>
</evidence>
<feature type="compositionally biased region" description="Basic and acidic residues" evidence="1">
    <location>
        <begin position="106"/>
        <end position="115"/>
    </location>
</feature>
<dbReference type="AlphaFoldDB" id="A0A846YUL5"/>
<sequence>MTRRRRATSQVREQSQAHGQQMVPVTELPHLAAAAARRGEQDRKVLVDLPAPQQVQTPGRAPGQWLGSGQKLPVAPRYWTEAEIEQSEQAARAPIPGHAFAGLVKGSREREEIER</sequence>